<accession>A0A9W5Y0C3</accession>
<evidence type="ECO:0000313" key="1">
    <source>
        <dbReference type="EMBL" id="GKU24384.1"/>
    </source>
</evidence>
<keyword evidence="2" id="KW-1185">Reference proteome</keyword>
<reference evidence="1" key="1">
    <citation type="journal article" date="2023" name="Int. J. Syst. Evol. Microbiol.">
        <title>&lt;i&gt;Clostridium folliculivorans&lt;/i&gt; sp. nov., isolated from soil samples of an organic paddy in Japan.</title>
        <authorList>
            <person name="Tazawa J."/>
            <person name="Kobayashi H."/>
            <person name="Tanizawa Y."/>
            <person name="Uchino A."/>
            <person name="Tanaka F."/>
            <person name="Urashima Y."/>
            <person name="Miura S."/>
            <person name="Sakamoto M."/>
            <person name="Ohkuma M."/>
            <person name="Tohno M."/>
        </authorList>
    </citation>
    <scope>NUCLEOTIDE SEQUENCE</scope>
    <source>
        <strain evidence="1">D1-1</strain>
    </source>
</reference>
<dbReference type="AlphaFoldDB" id="A0A9W5Y0C3"/>
<dbReference type="Proteomes" id="UP001057868">
    <property type="component" value="Unassembled WGS sequence"/>
</dbReference>
<evidence type="ECO:0000313" key="2">
    <source>
        <dbReference type="Proteomes" id="UP001057868"/>
    </source>
</evidence>
<proteinExistence type="predicted"/>
<comment type="caution">
    <text evidence="1">The sequence shown here is derived from an EMBL/GenBank/DDBJ whole genome shotgun (WGS) entry which is preliminary data.</text>
</comment>
<protein>
    <submittedName>
        <fullName evidence="1">Uncharacterized protein</fullName>
    </submittedName>
</protein>
<name>A0A9W5Y0C3_9CLOT</name>
<dbReference type="EMBL" id="BQXY01000001">
    <property type="protein sequence ID" value="GKU24384.1"/>
    <property type="molecule type" value="Genomic_DNA"/>
</dbReference>
<organism evidence="1 2">
    <name type="scientific">Clostridium folliculivorans</name>
    <dbReference type="NCBI Taxonomy" id="2886038"/>
    <lineage>
        <taxon>Bacteria</taxon>
        <taxon>Bacillati</taxon>
        <taxon>Bacillota</taxon>
        <taxon>Clostridia</taxon>
        <taxon>Eubacteriales</taxon>
        <taxon>Clostridiaceae</taxon>
        <taxon>Clostridium</taxon>
    </lineage>
</organism>
<dbReference type="RefSeq" id="WP_261851391.1">
    <property type="nucleotide sequence ID" value="NZ_BQXY01000001.1"/>
</dbReference>
<gene>
    <name evidence="1" type="ORF">CFOLD11_12100</name>
</gene>
<sequence length="53" mass="6579">MEQQYLEKLKPMEYANMQGEQVSRLRELELKFNEEFGTDFYFMVMEKEEKFKS</sequence>